<proteinExistence type="predicted"/>
<evidence type="ECO:0000313" key="2">
    <source>
        <dbReference type="EMBL" id="GAY22928.1"/>
    </source>
</evidence>
<feature type="compositionally biased region" description="Basic and acidic residues" evidence="1">
    <location>
        <begin position="17"/>
        <end position="31"/>
    </location>
</feature>
<dbReference type="EMBL" id="BEWI01000032">
    <property type="protein sequence ID" value="GAY22928.1"/>
    <property type="molecule type" value="Genomic_DNA"/>
</dbReference>
<dbReference type="Proteomes" id="UP000221538">
    <property type="component" value="Unassembled WGS sequence"/>
</dbReference>
<comment type="caution">
    <text evidence="2">The sequence shown here is derived from an EMBL/GenBank/DDBJ whole genome shotgun (WGS) entry which is preliminary data.</text>
</comment>
<name>A0A292ZIL1_SPHSA</name>
<feature type="region of interest" description="Disordered" evidence="1">
    <location>
        <begin position="1"/>
        <end position="38"/>
    </location>
</feature>
<protein>
    <submittedName>
        <fullName evidence="2">Uncharacterized protein</fullName>
    </submittedName>
</protein>
<organism evidence="2 3">
    <name type="scientific">Sphingobium fuliginis (strain ATCC 27551)</name>
    <dbReference type="NCBI Taxonomy" id="336203"/>
    <lineage>
        <taxon>Bacteria</taxon>
        <taxon>Pseudomonadati</taxon>
        <taxon>Pseudomonadota</taxon>
        <taxon>Alphaproteobacteria</taxon>
        <taxon>Sphingomonadales</taxon>
        <taxon>Sphingomonadaceae</taxon>
        <taxon>Sphingobium</taxon>
    </lineage>
</organism>
<reference evidence="2 3" key="2">
    <citation type="journal article" date="2013" name="Environ. Sci. Technol.">
        <title>The 4-tert-butylphenol-utilizing bacterium Sphingobium fuliginis OMI can degrade bisphenols via phenolic ring hydroxylation and meta-cleavage pathway.</title>
        <authorList>
            <person name="Ogata Y."/>
            <person name="Goda S."/>
            <person name="Toyama T."/>
            <person name="Sei K."/>
            <person name="Ike M."/>
        </authorList>
    </citation>
    <scope>NUCLEOTIDE SEQUENCE [LARGE SCALE GENOMIC DNA]</scope>
    <source>
        <strain evidence="2 3">OMI</strain>
    </source>
</reference>
<evidence type="ECO:0000256" key="1">
    <source>
        <dbReference type="SAM" id="MobiDB-lite"/>
    </source>
</evidence>
<reference evidence="2 3" key="1">
    <citation type="journal article" date="2013" name="Biodegradation">
        <title>Occurrence of 4-tert-butylphenol (4-t-BP) biodegradation in an aquatic sample caused by the presence of Spirodela polyrrhiza and isolation of a 4-t-BP-utilizing bacterium.</title>
        <authorList>
            <person name="Ogata Y."/>
            <person name="Toyama T."/>
            <person name="Yu N."/>
            <person name="Wang X."/>
            <person name="Sei K."/>
            <person name="Ike M."/>
        </authorList>
    </citation>
    <scope>NUCLEOTIDE SEQUENCE [LARGE SCALE GENOMIC DNA]</scope>
    <source>
        <strain evidence="2 3">OMI</strain>
    </source>
</reference>
<dbReference type="AlphaFoldDB" id="A0A292ZIL1"/>
<sequence>MAQRKPCRPEALALRAEAVDRPPADETREEWAAQGAAL</sequence>
<evidence type="ECO:0000313" key="3">
    <source>
        <dbReference type="Proteomes" id="UP000221538"/>
    </source>
</evidence>
<gene>
    <name evidence="2" type="ORF">SFOMI_3490</name>
</gene>
<accession>A0A292ZIL1</accession>